<proteinExistence type="predicted"/>
<dbReference type="PROSITE" id="PS00973">
    <property type="entry name" value="USP_2"/>
    <property type="match status" value="1"/>
</dbReference>
<organism evidence="3 4">
    <name type="scientific">Penicillium argentinense</name>
    <dbReference type="NCBI Taxonomy" id="1131581"/>
    <lineage>
        <taxon>Eukaryota</taxon>
        <taxon>Fungi</taxon>
        <taxon>Dikarya</taxon>
        <taxon>Ascomycota</taxon>
        <taxon>Pezizomycotina</taxon>
        <taxon>Eurotiomycetes</taxon>
        <taxon>Eurotiomycetidae</taxon>
        <taxon>Eurotiales</taxon>
        <taxon>Aspergillaceae</taxon>
        <taxon>Penicillium</taxon>
    </lineage>
</organism>
<dbReference type="Proteomes" id="UP001149074">
    <property type="component" value="Unassembled WGS sequence"/>
</dbReference>
<dbReference type="PANTHER" id="PTHR24006">
    <property type="entry name" value="UBIQUITIN CARBOXYL-TERMINAL HYDROLASE"/>
    <property type="match status" value="1"/>
</dbReference>
<dbReference type="GO" id="GO:0005634">
    <property type="term" value="C:nucleus"/>
    <property type="evidence" value="ECO:0007669"/>
    <property type="project" value="TreeGrafter"/>
</dbReference>
<gene>
    <name evidence="3" type="ORF">N7532_009079</name>
</gene>
<feature type="domain" description="USP" evidence="2">
    <location>
        <begin position="98"/>
        <end position="411"/>
    </location>
</feature>
<dbReference type="Gene3D" id="3.90.70.10">
    <property type="entry name" value="Cysteine proteinases"/>
    <property type="match status" value="1"/>
</dbReference>
<evidence type="ECO:0000256" key="1">
    <source>
        <dbReference type="SAM" id="MobiDB-lite"/>
    </source>
</evidence>
<name>A0A9W9EYU1_9EURO</name>
<reference evidence="3" key="1">
    <citation type="submission" date="2022-11" db="EMBL/GenBank/DDBJ databases">
        <authorList>
            <person name="Petersen C."/>
        </authorList>
    </citation>
    <scope>NUCLEOTIDE SEQUENCE</scope>
    <source>
        <strain evidence="3">IBT 30761</strain>
    </source>
</reference>
<dbReference type="OrthoDB" id="289038at2759"/>
<dbReference type="GO" id="GO:0005829">
    <property type="term" value="C:cytosol"/>
    <property type="evidence" value="ECO:0007669"/>
    <property type="project" value="TreeGrafter"/>
</dbReference>
<dbReference type="EMBL" id="JAPQKI010000009">
    <property type="protein sequence ID" value="KAJ5090395.1"/>
    <property type="molecule type" value="Genomic_DNA"/>
</dbReference>
<feature type="compositionally biased region" description="Pro residues" evidence="1">
    <location>
        <begin position="474"/>
        <end position="500"/>
    </location>
</feature>
<feature type="region of interest" description="Disordered" evidence="1">
    <location>
        <begin position="430"/>
        <end position="541"/>
    </location>
</feature>
<dbReference type="PROSITE" id="PS50235">
    <property type="entry name" value="USP_3"/>
    <property type="match status" value="1"/>
</dbReference>
<accession>A0A9W9EYU1</accession>
<keyword evidence="4" id="KW-1185">Reference proteome</keyword>
<dbReference type="Pfam" id="PF00443">
    <property type="entry name" value="UCH"/>
    <property type="match status" value="1"/>
</dbReference>
<dbReference type="InterPro" id="IPR018200">
    <property type="entry name" value="USP_CS"/>
</dbReference>
<feature type="compositionally biased region" description="Acidic residues" evidence="1">
    <location>
        <begin position="509"/>
        <end position="531"/>
    </location>
</feature>
<dbReference type="RefSeq" id="XP_056472376.1">
    <property type="nucleotide sequence ID" value="XM_056621570.1"/>
</dbReference>
<reference evidence="3" key="2">
    <citation type="journal article" date="2023" name="IMA Fungus">
        <title>Comparative genomic study of the Penicillium genus elucidates a diverse pangenome and 15 lateral gene transfer events.</title>
        <authorList>
            <person name="Petersen C."/>
            <person name="Sorensen T."/>
            <person name="Nielsen M.R."/>
            <person name="Sondergaard T.E."/>
            <person name="Sorensen J.L."/>
            <person name="Fitzpatrick D.A."/>
            <person name="Frisvad J.C."/>
            <person name="Nielsen K.L."/>
        </authorList>
    </citation>
    <scope>NUCLEOTIDE SEQUENCE</scope>
    <source>
        <strain evidence="3">IBT 30761</strain>
    </source>
</reference>
<sequence>MAGSYVGGSAAFSSLFYSQDAAANPGGSGFAGLTKLGGTSKPQEAVGLTPDKEHRRLENEARQAGARDRGFNRRATALSFRSPFPPLWDEWTAEQTQVGFENPGNSCYRNVVFQLLAHSPAIVRWARWYKDRHIPPSFLCELGTDGGECLICMLHNFLASYWDSSMNELDQKFDIFWKEVYEEWCVENECVMEGQQDPGELLMDIYRQLDAALPAVYSDDLPQITDIEATTIQQCQGQGACEDSEEVRSWPRLVVNYGESDLVDIVQNTVSELFTQQSTLPACEKCSGKKVEQAYLIRAPEHLAVQVNRTNDLGIKVQRPIEFSEKLTLAKEWLDPGIKKDGLYDVEYELSAVILHDGANTRTGHYTIIVKGRTGQWTLIDDEIVKSIHFSDFKGLQKNQEHAYLFSYTRVPFHETREKALRYQQIWNPKLSQGGYGSSPYSPAETARNHPTSSSSRGRRTDSDPMDVDEQGIPNPPRPPSPPPVRTYTPAPPPSPPPPNQKSQKNREDEETEEGEKGEEGEGSEAEEGDNEMGVSYYSYE</sequence>
<protein>
    <recommendedName>
        <fullName evidence="2">USP domain-containing protein</fullName>
    </recommendedName>
</protein>
<dbReference type="GeneID" id="81360549"/>
<dbReference type="AlphaFoldDB" id="A0A9W9EYU1"/>
<dbReference type="SUPFAM" id="SSF54001">
    <property type="entry name" value="Cysteine proteinases"/>
    <property type="match status" value="1"/>
</dbReference>
<dbReference type="InterPro" id="IPR050164">
    <property type="entry name" value="Peptidase_C19"/>
</dbReference>
<evidence type="ECO:0000313" key="4">
    <source>
        <dbReference type="Proteomes" id="UP001149074"/>
    </source>
</evidence>
<comment type="caution">
    <text evidence="3">The sequence shown here is derived from an EMBL/GenBank/DDBJ whole genome shotgun (WGS) entry which is preliminary data.</text>
</comment>
<evidence type="ECO:0000259" key="2">
    <source>
        <dbReference type="PROSITE" id="PS50235"/>
    </source>
</evidence>
<dbReference type="InterPro" id="IPR001394">
    <property type="entry name" value="Peptidase_C19_UCH"/>
</dbReference>
<dbReference type="GO" id="GO:0004843">
    <property type="term" value="F:cysteine-type deubiquitinase activity"/>
    <property type="evidence" value="ECO:0007669"/>
    <property type="project" value="InterPro"/>
</dbReference>
<dbReference type="CDD" id="cd02257">
    <property type="entry name" value="Peptidase_C19"/>
    <property type="match status" value="1"/>
</dbReference>
<evidence type="ECO:0000313" key="3">
    <source>
        <dbReference type="EMBL" id="KAJ5090395.1"/>
    </source>
</evidence>
<dbReference type="GO" id="GO:0016579">
    <property type="term" value="P:protein deubiquitination"/>
    <property type="evidence" value="ECO:0007669"/>
    <property type="project" value="InterPro"/>
</dbReference>
<dbReference type="InterPro" id="IPR028889">
    <property type="entry name" value="USP"/>
</dbReference>
<dbReference type="InterPro" id="IPR038765">
    <property type="entry name" value="Papain-like_cys_pep_sf"/>
</dbReference>